<feature type="region of interest" description="Disordered" evidence="3">
    <location>
        <begin position="538"/>
        <end position="557"/>
    </location>
</feature>
<organism evidence="6 7">
    <name type="scientific">Ceratopteris richardii</name>
    <name type="common">Triangle waterfern</name>
    <dbReference type="NCBI Taxonomy" id="49495"/>
    <lineage>
        <taxon>Eukaryota</taxon>
        <taxon>Viridiplantae</taxon>
        <taxon>Streptophyta</taxon>
        <taxon>Embryophyta</taxon>
        <taxon>Tracheophyta</taxon>
        <taxon>Polypodiopsida</taxon>
        <taxon>Polypodiidae</taxon>
        <taxon>Polypodiales</taxon>
        <taxon>Pteridineae</taxon>
        <taxon>Pteridaceae</taxon>
        <taxon>Parkerioideae</taxon>
        <taxon>Ceratopteris</taxon>
    </lineage>
</organism>
<protein>
    <submittedName>
        <fullName evidence="6">Uncharacterized protein</fullName>
    </submittedName>
</protein>
<evidence type="ECO:0000256" key="2">
    <source>
        <dbReference type="ARBA" id="ARBA00022786"/>
    </source>
</evidence>
<evidence type="ECO:0000313" key="7">
    <source>
        <dbReference type="Proteomes" id="UP000825935"/>
    </source>
</evidence>
<dbReference type="PROSITE" id="PS50097">
    <property type="entry name" value="BTB"/>
    <property type="match status" value="1"/>
</dbReference>
<dbReference type="PANTHER" id="PTHR32370">
    <property type="entry name" value="OS12G0117600 PROTEIN"/>
    <property type="match status" value="1"/>
</dbReference>
<comment type="caution">
    <text evidence="6">The sequence shown here is derived from an EMBL/GenBank/DDBJ whole genome shotgun (WGS) entry which is preliminary data.</text>
</comment>
<evidence type="ECO:0000259" key="4">
    <source>
        <dbReference type="PROSITE" id="PS50097"/>
    </source>
</evidence>
<feature type="compositionally biased region" description="Polar residues" evidence="3">
    <location>
        <begin position="544"/>
        <end position="557"/>
    </location>
</feature>
<dbReference type="SMART" id="SM00225">
    <property type="entry name" value="BTB"/>
    <property type="match status" value="1"/>
</dbReference>
<dbReference type="OrthoDB" id="624345at2759"/>
<evidence type="ECO:0000256" key="3">
    <source>
        <dbReference type="SAM" id="MobiDB-lite"/>
    </source>
</evidence>
<keyword evidence="7" id="KW-1185">Reference proteome</keyword>
<dbReference type="AlphaFoldDB" id="A0A8T2TRM3"/>
<dbReference type="OMA" id="SSQYWCA"/>
<dbReference type="InterPro" id="IPR043454">
    <property type="entry name" value="NPH3/RPT2-like"/>
</dbReference>
<reference evidence="6" key="1">
    <citation type="submission" date="2021-08" db="EMBL/GenBank/DDBJ databases">
        <title>WGS assembly of Ceratopteris richardii.</title>
        <authorList>
            <person name="Marchant D.B."/>
            <person name="Chen G."/>
            <person name="Jenkins J."/>
            <person name="Shu S."/>
            <person name="Leebens-Mack J."/>
            <person name="Grimwood J."/>
            <person name="Schmutz J."/>
            <person name="Soltis P."/>
            <person name="Soltis D."/>
            <person name="Chen Z.-H."/>
        </authorList>
    </citation>
    <scope>NUCLEOTIDE SEQUENCE</scope>
    <source>
        <strain evidence="6">Whitten #5841</strain>
        <tissue evidence="6">Leaf</tissue>
    </source>
</reference>
<dbReference type="Pfam" id="PF00651">
    <property type="entry name" value="BTB"/>
    <property type="match status" value="1"/>
</dbReference>
<dbReference type="Gene3D" id="3.30.710.10">
    <property type="entry name" value="Potassium Channel Kv1.1, Chain A"/>
    <property type="match status" value="1"/>
</dbReference>
<dbReference type="PROSITE" id="PS51649">
    <property type="entry name" value="NPH3"/>
    <property type="match status" value="1"/>
</dbReference>
<dbReference type="EMBL" id="CM035417">
    <property type="protein sequence ID" value="KAH7424064.1"/>
    <property type="molecule type" value="Genomic_DNA"/>
</dbReference>
<dbReference type="EMBL" id="CM035417">
    <property type="protein sequence ID" value="KAH7424061.1"/>
    <property type="molecule type" value="Genomic_DNA"/>
</dbReference>
<dbReference type="EMBL" id="CM035417">
    <property type="protein sequence ID" value="KAH7424059.1"/>
    <property type="molecule type" value="Genomic_DNA"/>
</dbReference>
<dbReference type="EMBL" id="CM035417">
    <property type="protein sequence ID" value="KAH7424062.1"/>
    <property type="molecule type" value="Genomic_DNA"/>
</dbReference>
<dbReference type="SUPFAM" id="SSF54695">
    <property type="entry name" value="POZ domain"/>
    <property type="match status" value="1"/>
</dbReference>
<gene>
    <name evidence="6" type="ORF">KP509_12G087900</name>
</gene>
<evidence type="ECO:0000259" key="5">
    <source>
        <dbReference type="PROSITE" id="PS51649"/>
    </source>
</evidence>
<proteinExistence type="predicted"/>
<dbReference type="EMBL" id="CM035417">
    <property type="protein sequence ID" value="KAH7424060.1"/>
    <property type="molecule type" value="Genomic_DNA"/>
</dbReference>
<sequence length="557" mass="63923">MAKKENSFSGWLQRVRRTGEFSDVTVVVEGQEFQLHMLPLLNASVYFRNLPGTSSPFMAGNSRIVEIRDMPGGAEGFSAAADFCYLIKPTYTLDNVAKIRAVAEHLGMVELQDSTKKFLYMNIFSHWRSSIAFLQQYQRLNSPVDQYIESRCLKVISAACIKAFFDTKYLSAPIPLSATGSNTWQSSPCQVLTDTLVRVSSLPDEYVQEVIEELVNGEVNLNLKCRQGRNVKSWLDHTITTECRTDRSRCWVVICLTRMLEKSVTMDRPWLELSSQYWCGLLEHVQGLMKAADAYMLRNLQQAKSFLEERIGGSLHELDDYLLTYNFEPQTLLDLVNHFKQMEVSEKEMEEVATEVDSCLWSFVDTACISAEDFISFIEAFPETSRTSHDMLCTAIEKLIMKGEYEDEEKQRLWGLVNITKLSPTHREKALSNPIFLCQPHVLEYVLRQHNEELEEMGDEDRHKLKEIMQKVVRASLKLLEENSRRTKEIMELQKQYAYLIGNGKPLYLQDSCESSPDIIFNKSRMNGCVHAVIPDEVEDEQSDSPARRSTCSSLEY</sequence>
<feature type="domain" description="BTB" evidence="4">
    <location>
        <begin position="22"/>
        <end position="85"/>
    </location>
</feature>
<keyword evidence="2" id="KW-0833">Ubl conjugation pathway</keyword>
<evidence type="ECO:0000313" key="6">
    <source>
        <dbReference type="EMBL" id="KAH7424064.1"/>
    </source>
</evidence>
<dbReference type="InterPro" id="IPR000210">
    <property type="entry name" value="BTB/POZ_dom"/>
</dbReference>
<dbReference type="InterPro" id="IPR027356">
    <property type="entry name" value="NPH3_dom"/>
</dbReference>
<accession>A0A8T2TRM3</accession>
<feature type="domain" description="NPH3" evidence="5">
    <location>
        <begin position="208"/>
        <end position="451"/>
    </location>
</feature>
<dbReference type="Pfam" id="PF03000">
    <property type="entry name" value="NPH3"/>
    <property type="match status" value="1"/>
</dbReference>
<name>A0A8T2TRM3_CERRI</name>
<dbReference type="Proteomes" id="UP000825935">
    <property type="component" value="Chromosome 12"/>
</dbReference>
<evidence type="ECO:0000256" key="1">
    <source>
        <dbReference type="ARBA" id="ARBA00004906"/>
    </source>
</evidence>
<dbReference type="InterPro" id="IPR011333">
    <property type="entry name" value="SKP1/BTB/POZ_sf"/>
</dbReference>
<dbReference type="EMBL" id="CM035417">
    <property type="protein sequence ID" value="KAH7424063.1"/>
    <property type="molecule type" value="Genomic_DNA"/>
</dbReference>
<comment type="pathway">
    <text evidence="1">Protein modification; protein ubiquitination.</text>
</comment>